<name>A0AAE5CBJ1_9BACT</name>
<gene>
    <name evidence="1" type="ORF">GWO12_12620</name>
</gene>
<dbReference type="InterPro" id="IPR023296">
    <property type="entry name" value="Glyco_hydro_beta-prop_sf"/>
</dbReference>
<evidence type="ECO:0000313" key="1">
    <source>
        <dbReference type="EMBL" id="NIR75932.1"/>
    </source>
</evidence>
<protein>
    <submittedName>
        <fullName evidence="1">Uncharacterized protein</fullName>
    </submittedName>
</protein>
<evidence type="ECO:0000313" key="2">
    <source>
        <dbReference type="Proteomes" id="UP000702544"/>
    </source>
</evidence>
<comment type="caution">
    <text evidence="1">The sequence shown here is derived from an EMBL/GenBank/DDBJ whole genome shotgun (WGS) entry which is preliminary data.</text>
</comment>
<dbReference type="SUPFAM" id="SSF75005">
    <property type="entry name" value="Arabinanase/levansucrase/invertase"/>
    <property type="match status" value="1"/>
</dbReference>
<dbReference type="Gene3D" id="2.115.10.20">
    <property type="entry name" value="Glycosyl hydrolase domain, family 43"/>
    <property type="match status" value="1"/>
</dbReference>
<dbReference type="Proteomes" id="UP000702544">
    <property type="component" value="Unassembled WGS sequence"/>
</dbReference>
<accession>A0AAE5CBJ1</accession>
<reference evidence="1 2" key="1">
    <citation type="submission" date="2020-01" db="EMBL/GenBank/DDBJ databases">
        <title>Genomes assembled from Gulf of Kutch pelagic sediment metagenomes.</title>
        <authorList>
            <person name="Chandrashekar M."/>
            <person name="Mahajan M.S."/>
            <person name="Dave K.J."/>
            <person name="Vatsa P."/>
            <person name="Nathani N.M."/>
        </authorList>
    </citation>
    <scope>NUCLEOTIDE SEQUENCE [LARGE SCALE GENOMIC DNA]</scope>
    <source>
        <strain evidence="1">KS3-K002</strain>
    </source>
</reference>
<dbReference type="EMBL" id="JAACAK010000108">
    <property type="protein sequence ID" value="NIR75932.1"/>
    <property type="molecule type" value="Genomic_DNA"/>
</dbReference>
<sequence>MRRADHDAPRGVAGVNMYGAYLPVGAPLDSPPEDWTIIQAPLVEQPAGEWDGAGAETPSHVYGLDESTGEWQSRIYYRGYPSGAVWNNEGPVQVGYLYWDGSIWQRYGPPVLTAEHDFERWGQYSFLGEPTARYFDGGWHIWYLAGIPPNLVHATSTDGRTWIDRRIMWAETATNLDVIRVGDHYEPVPPSVAHAAANTTEHAAANTFSCVMRTSSDHQIVNVRPIARFRIVASRNRPAV</sequence>
<dbReference type="AlphaFoldDB" id="A0AAE5CBJ1"/>
<proteinExistence type="predicted"/>
<organism evidence="1 2">
    <name type="scientific">Candidatus Kutchimonas denitrificans</name>
    <dbReference type="NCBI Taxonomy" id="3056748"/>
    <lineage>
        <taxon>Bacteria</taxon>
        <taxon>Pseudomonadati</taxon>
        <taxon>Gemmatimonadota</taxon>
        <taxon>Gemmatimonadia</taxon>
        <taxon>Candidatus Palauibacterales</taxon>
        <taxon>Candidatus Palauibacteraceae</taxon>
        <taxon>Candidatus Kutchimonas</taxon>
    </lineage>
</organism>